<feature type="transmembrane region" description="Helical" evidence="2">
    <location>
        <begin position="285"/>
        <end position="306"/>
    </location>
</feature>
<feature type="region of interest" description="Disordered" evidence="1">
    <location>
        <begin position="1"/>
        <end position="21"/>
    </location>
</feature>
<dbReference type="SUPFAM" id="SSF53335">
    <property type="entry name" value="S-adenosyl-L-methionine-dependent methyltransferases"/>
    <property type="match status" value="1"/>
</dbReference>
<dbReference type="PANTHER" id="PTHR43861">
    <property type="entry name" value="TRANS-ACONITATE 2-METHYLTRANSFERASE-RELATED"/>
    <property type="match status" value="1"/>
</dbReference>
<dbReference type="OrthoDB" id="517750at2"/>
<dbReference type="Gene3D" id="3.40.50.150">
    <property type="entry name" value="Vaccinia Virus protein VP39"/>
    <property type="match status" value="1"/>
</dbReference>
<keyword evidence="3" id="KW-0808">Transferase</keyword>
<comment type="caution">
    <text evidence="3">The sequence shown here is derived from an EMBL/GenBank/DDBJ whole genome shotgun (WGS) entry which is preliminary data.</text>
</comment>
<dbReference type="GO" id="GO:0008168">
    <property type="term" value="F:methyltransferase activity"/>
    <property type="evidence" value="ECO:0007669"/>
    <property type="project" value="UniProtKB-KW"/>
</dbReference>
<keyword evidence="2" id="KW-0472">Membrane</keyword>
<dbReference type="Proteomes" id="UP000053372">
    <property type="component" value="Unassembled WGS sequence"/>
</dbReference>
<reference evidence="3 4" key="1">
    <citation type="journal article" date="2015" name="Genome Announc.">
        <title>Draft Genome of the Euendolithic (true boring) Cyanobacterium Mastigocoleus testarum strain BC008.</title>
        <authorList>
            <person name="Guida B.S."/>
            <person name="Garcia-Pichel F."/>
        </authorList>
    </citation>
    <scope>NUCLEOTIDE SEQUENCE [LARGE SCALE GENOMIC DNA]</scope>
    <source>
        <strain evidence="3 4">BC008</strain>
    </source>
</reference>
<gene>
    <name evidence="3" type="ORF">BC008_09920</name>
</gene>
<dbReference type="GO" id="GO:0032259">
    <property type="term" value="P:methylation"/>
    <property type="evidence" value="ECO:0007669"/>
    <property type="project" value="UniProtKB-KW"/>
</dbReference>
<keyword evidence="4" id="KW-1185">Reference proteome</keyword>
<proteinExistence type="predicted"/>
<evidence type="ECO:0000313" key="4">
    <source>
        <dbReference type="Proteomes" id="UP000053372"/>
    </source>
</evidence>
<evidence type="ECO:0000256" key="2">
    <source>
        <dbReference type="SAM" id="Phobius"/>
    </source>
</evidence>
<dbReference type="Pfam" id="PF13489">
    <property type="entry name" value="Methyltransf_23"/>
    <property type="match status" value="1"/>
</dbReference>
<accession>A0A0V7ZDL1</accession>
<name>A0A0V7ZDL1_9CYAN</name>
<evidence type="ECO:0000313" key="3">
    <source>
        <dbReference type="EMBL" id="KST62476.1"/>
    </source>
</evidence>
<sequence length="319" mass="37020">MNPIDKSNNLPQIVGSNSDSQNNKQRYQCLVCNNHIDPKDTSTTVNFPCNVRAFSNESFKVWRCSTCMTIHCLDVVDLDFYYSKYPYAQAQLTLPYKIIYSRLHGMLKKYGFSSSHSMLDYGCSNGMFVSYLRERGFSRCYGYDPYSSDDVFRDPTILEQGAFDYILLQDTIEHIEDPNELLSKLDLLLAPGGYVFIGTPNAANIKLDRADLSDYFNPVHVPYHLHIYTPESLKSLVSKQGWESVKFFNRTYSDTPWLFLNTRAWNQYQRLLGGSFDVIFEPIKVWKALTSLRFLFFGIFGYWLSLHTDMMMIFRKKAS</sequence>
<dbReference type="RefSeq" id="WP_027841976.1">
    <property type="nucleotide sequence ID" value="NZ_LMTZ01000155.1"/>
</dbReference>
<dbReference type="PANTHER" id="PTHR43861:SF6">
    <property type="entry name" value="METHYLTRANSFERASE TYPE 11"/>
    <property type="match status" value="1"/>
</dbReference>
<dbReference type="EMBL" id="LMTZ01000155">
    <property type="protein sequence ID" value="KST62476.1"/>
    <property type="molecule type" value="Genomic_DNA"/>
</dbReference>
<organism evidence="3 4">
    <name type="scientific">Mastigocoleus testarum BC008</name>
    <dbReference type="NCBI Taxonomy" id="371196"/>
    <lineage>
        <taxon>Bacteria</taxon>
        <taxon>Bacillati</taxon>
        <taxon>Cyanobacteriota</taxon>
        <taxon>Cyanophyceae</taxon>
        <taxon>Nostocales</taxon>
        <taxon>Hapalosiphonaceae</taxon>
        <taxon>Mastigocoleus</taxon>
    </lineage>
</organism>
<evidence type="ECO:0000256" key="1">
    <source>
        <dbReference type="SAM" id="MobiDB-lite"/>
    </source>
</evidence>
<keyword evidence="2" id="KW-1133">Transmembrane helix</keyword>
<keyword evidence="3" id="KW-0489">Methyltransferase</keyword>
<dbReference type="AlphaFoldDB" id="A0A0V7ZDL1"/>
<keyword evidence="2" id="KW-0812">Transmembrane</keyword>
<protein>
    <submittedName>
        <fullName evidence="3">Methyltransferase type 12</fullName>
    </submittedName>
</protein>
<dbReference type="InterPro" id="IPR029063">
    <property type="entry name" value="SAM-dependent_MTases_sf"/>
</dbReference>